<dbReference type="EMBL" id="OX597821">
    <property type="protein sequence ID" value="CAI9726543.1"/>
    <property type="molecule type" value="Genomic_DNA"/>
</dbReference>
<organism evidence="1 2">
    <name type="scientific">Octopus vulgaris</name>
    <name type="common">Common octopus</name>
    <dbReference type="NCBI Taxonomy" id="6645"/>
    <lineage>
        <taxon>Eukaryota</taxon>
        <taxon>Metazoa</taxon>
        <taxon>Spiralia</taxon>
        <taxon>Lophotrochozoa</taxon>
        <taxon>Mollusca</taxon>
        <taxon>Cephalopoda</taxon>
        <taxon>Coleoidea</taxon>
        <taxon>Octopodiformes</taxon>
        <taxon>Octopoda</taxon>
        <taxon>Incirrata</taxon>
        <taxon>Octopodidae</taxon>
        <taxon>Octopus</taxon>
    </lineage>
</organism>
<protein>
    <submittedName>
        <fullName evidence="1">Uncharacterized protein</fullName>
    </submittedName>
</protein>
<dbReference type="AlphaFoldDB" id="A0AA36B235"/>
<dbReference type="Proteomes" id="UP001162480">
    <property type="component" value="Chromosome 8"/>
</dbReference>
<evidence type="ECO:0000313" key="1">
    <source>
        <dbReference type="EMBL" id="CAI9726543.1"/>
    </source>
</evidence>
<sequence>MSANVQPVGFLARLRAGAKRILEAIIPCIKKTGDPGDEVVDFTPSLSEGSLMTTTTEEPLTNRNESAANYNAYTLPGSVRSPDLFDPTYFAVSSDDDTDTDDFPLSLQLYLGAHKRFETQRFHLKKPCSIQHYHK</sequence>
<name>A0AA36B235_OCTVU</name>
<proteinExistence type="predicted"/>
<keyword evidence="2" id="KW-1185">Reference proteome</keyword>
<evidence type="ECO:0000313" key="2">
    <source>
        <dbReference type="Proteomes" id="UP001162480"/>
    </source>
</evidence>
<accession>A0AA36B235</accession>
<reference evidence="1" key="1">
    <citation type="submission" date="2023-08" db="EMBL/GenBank/DDBJ databases">
        <authorList>
            <person name="Alioto T."/>
            <person name="Alioto T."/>
            <person name="Gomez Garrido J."/>
        </authorList>
    </citation>
    <scope>NUCLEOTIDE SEQUENCE</scope>
</reference>
<gene>
    <name evidence="1" type="ORF">OCTVUL_1B008826</name>
</gene>